<evidence type="ECO:0000256" key="1">
    <source>
        <dbReference type="ARBA" id="ARBA00002663"/>
    </source>
</evidence>
<sequence>MPRLGRLTKRPEFLRIARGRYKKVMPGVVVQALPRESRVDADDVARLGITVSRKVGKAVQRNRARRRLRAAAREVLPREGAPGTDYVVIGRKATLDRAYPDLLNDVRVAVRKLNRRTAHARADNTATGRAGTTAASPADAGKDTE</sequence>
<dbReference type="Pfam" id="PF00825">
    <property type="entry name" value="Ribonuclease_P"/>
    <property type="match status" value="1"/>
</dbReference>
<keyword evidence="5 7" id="KW-0378">Hydrolase</keyword>
<dbReference type="GO" id="GO:0042781">
    <property type="term" value="F:3'-tRNA processing endoribonuclease activity"/>
    <property type="evidence" value="ECO:0007669"/>
    <property type="project" value="TreeGrafter"/>
</dbReference>
<reference evidence="10 11" key="1">
    <citation type="submission" date="2016-10" db="EMBL/GenBank/DDBJ databases">
        <authorList>
            <person name="de Groot N.N."/>
        </authorList>
    </citation>
    <scope>NUCLEOTIDE SEQUENCE [LARGE SCALE GENOMIC DNA]</scope>
    <source>
        <strain evidence="10 11">DSM 25584</strain>
    </source>
</reference>
<dbReference type="InterPro" id="IPR020568">
    <property type="entry name" value="Ribosomal_Su5_D2-typ_SF"/>
</dbReference>
<keyword evidence="4 7" id="KW-0255">Endonuclease</keyword>
<comment type="function">
    <text evidence="1 7">RNaseP catalyzes the removal of the 5'-leader sequence from pre-tRNA to produce the mature 5'-terminus. It can also cleave other RNA substrates such as 4.5S RNA. The protein component plays an auxiliary but essential role in vivo by binding to the 5'-leader sequence and broadening the substrate specificity of the ribozyme.</text>
</comment>
<comment type="subunit">
    <text evidence="7">Consists of a catalytic RNA component (M1 or rnpB) and a protein subunit.</text>
</comment>
<dbReference type="PANTHER" id="PTHR33992">
    <property type="entry name" value="RIBONUCLEASE P PROTEIN COMPONENT"/>
    <property type="match status" value="1"/>
</dbReference>
<keyword evidence="6 7" id="KW-0694">RNA-binding</keyword>
<dbReference type="InterPro" id="IPR020539">
    <property type="entry name" value="RNase_P_CS"/>
</dbReference>
<evidence type="ECO:0000313" key="11">
    <source>
        <dbReference type="Proteomes" id="UP000199415"/>
    </source>
</evidence>
<keyword evidence="3 7" id="KW-0540">Nuclease</keyword>
<keyword evidence="11" id="KW-1185">Reference proteome</keyword>
<protein>
    <recommendedName>
        <fullName evidence="7 8">Ribonuclease P protein component</fullName>
        <shortName evidence="7">RNase P protein</shortName>
        <shortName evidence="7">RNaseP protein</shortName>
        <ecNumber evidence="7 8">3.1.26.5</ecNumber>
    </recommendedName>
    <alternativeName>
        <fullName evidence="7">Protein C5</fullName>
    </alternativeName>
</protein>
<feature type="region of interest" description="Disordered" evidence="9">
    <location>
        <begin position="117"/>
        <end position="145"/>
    </location>
</feature>
<dbReference type="Gene3D" id="3.30.230.10">
    <property type="match status" value="1"/>
</dbReference>
<keyword evidence="2 7" id="KW-0819">tRNA processing</keyword>
<dbReference type="InterPro" id="IPR014721">
    <property type="entry name" value="Ribsml_uS5_D2-typ_fold_subgr"/>
</dbReference>
<evidence type="ECO:0000256" key="5">
    <source>
        <dbReference type="ARBA" id="ARBA00022801"/>
    </source>
</evidence>
<dbReference type="OrthoDB" id="9810867at2"/>
<evidence type="ECO:0000256" key="8">
    <source>
        <dbReference type="NCBIfam" id="TIGR00188"/>
    </source>
</evidence>
<dbReference type="EC" id="3.1.26.5" evidence="7 8"/>
<dbReference type="InterPro" id="IPR000100">
    <property type="entry name" value="RNase_P"/>
</dbReference>
<dbReference type="GO" id="GO:0000049">
    <property type="term" value="F:tRNA binding"/>
    <property type="evidence" value="ECO:0007669"/>
    <property type="project" value="UniProtKB-UniRule"/>
</dbReference>
<evidence type="ECO:0000256" key="9">
    <source>
        <dbReference type="SAM" id="MobiDB-lite"/>
    </source>
</evidence>
<evidence type="ECO:0000256" key="7">
    <source>
        <dbReference type="HAMAP-Rule" id="MF_00227"/>
    </source>
</evidence>
<evidence type="ECO:0000256" key="6">
    <source>
        <dbReference type="ARBA" id="ARBA00022884"/>
    </source>
</evidence>
<dbReference type="NCBIfam" id="TIGR00188">
    <property type="entry name" value="rnpA"/>
    <property type="match status" value="1"/>
</dbReference>
<dbReference type="GO" id="GO:0001682">
    <property type="term" value="P:tRNA 5'-leader removal"/>
    <property type="evidence" value="ECO:0007669"/>
    <property type="project" value="UniProtKB-UniRule"/>
</dbReference>
<dbReference type="STRING" id="1082479.SAMN05216241_1107"/>
<accession>A0A1G7TQI2</accession>
<evidence type="ECO:0000313" key="10">
    <source>
        <dbReference type="EMBL" id="SDG36790.1"/>
    </source>
</evidence>
<dbReference type="GO" id="GO:0004526">
    <property type="term" value="F:ribonuclease P activity"/>
    <property type="evidence" value="ECO:0007669"/>
    <property type="project" value="UniProtKB-UniRule"/>
</dbReference>
<dbReference type="HAMAP" id="MF_00227">
    <property type="entry name" value="RNase_P"/>
    <property type="match status" value="1"/>
</dbReference>
<name>A0A1G7TQI2_9PROT</name>
<evidence type="ECO:0000256" key="4">
    <source>
        <dbReference type="ARBA" id="ARBA00022759"/>
    </source>
</evidence>
<evidence type="ECO:0000256" key="3">
    <source>
        <dbReference type="ARBA" id="ARBA00022722"/>
    </source>
</evidence>
<dbReference type="SUPFAM" id="SSF54211">
    <property type="entry name" value="Ribosomal protein S5 domain 2-like"/>
    <property type="match status" value="1"/>
</dbReference>
<dbReference type="RefSeq" id="WP_090021086.1">
    <property type="nucleotide sequence ID" value="NZ_FNCE01000010.1"/>
</dbReference>
<comment type="similarity">
    <text evidence="7">Belongs to the RnpA family.</text>
</comment>
<dbReference type="PANTHER" id="PTHR33992:SF1">
    <property type="entry name" value="RIBONUCLEASE P PROTEIN COMPONENT"/>
    <property type="match status" value="1"/>
</dbReference>
<dbReference type="AlphaFoldDB" id="A0A1G7TQI2"/>
<dbReference type="GO" id="GO:0030677">
    <property type="term" value="C:ribonuclease P complex"/>
    <property type="evidence" value="ECO:0007669"/>
    <property type="project" value="TreeGrafter"/>
</dbReference>
<feature type="compositionally biased region" description="Low complexity" evidence="9">
    <location>
        <begin position="123"/>
        <end position="135"/>
    </location>
</feature>
<gene>
    <name evidence="7" type="primary">rnpA</name>
    <name evidence="10" type="ORF">SAMN05216241_1107</name>
</gene>
<organism evidence="10 11">
    <name type="scientific">Limimonas halophila</name>
    <dbReference type="NCBI Taxonomy" id="1082479"/>
    <lineage>
        <taxon>Bacteria</taxon>
        <taxon>Pseudomonadati</taxon>
        <taxon>Pseudomonadota</taxon>
        <taxon>Alphaproteobacteria</taxon>
        <taxon>Rhodospirillales</taxon>
        <taxon>Rhodovibrionaceae</taxon>
        <taxon>Limimonas</taxon>
    </lineage>
</organism>
<dbReference type="Proteomes" id="UP000199415">
    <property type="component" value="Unassembled WGS sequence"/>
</dbReference>
<dbReference type="EMBL" id="FNCE01000010">
    <property type="protein sequence ID" value="SDG36790.1"/>
    <property type="molecule type" value="Genomic_DNA"/>
</dbReference>
<evidence type="ECO:0000256" key="2">
    <source>
        <dbReference type="ARBA" id="ARBA00022694"/>
    </source>
</evidence>
<comment type="catalytic activity">
    <reaction evidence="7">
        <text>Endonucleolytic cleavage of RNA, removing 5'-extranucleotides from tRNA precursor.</text>
        <dbReference type="EC" id="3.1.26.5"/>
    </reaction>
</comment>
<dbReference type="PROSITE" id="PS00648">
    <property type="entry name" value="RIBONUCLEASE_P"/>
    <property type="match status" value="1"/>
</dbReference>
<proteinExistence type="inferred from homology"/>